<evidence type="ECO:0000256" key="2">
    <source>
        <dbReference type="ARBA" id="ARBA00012121"/>
    </source>
</evidence>
<feature type="domain" description="APS kinase" evidence="7">
    <location>
        <begin position="319"/>
        <end position="471"/>
    </location>
</feature>
<comment type="catalytic activity">
    <reaction evidence="1 6">
        <text>adenosine 5'-phosphosulfate + ATP = 3'-phosphoadenylyl sulfate + ADP + H(+)</text>
        <dbReference type="Rhea" id="RHEA:24152"/>
        <dbReference type="ChEBI" id="CHEBI:15378"/>
        <dbReference type="ChEBI" id="CHEBI:30616"/>
        <dbReference type="ChEBI" id="CHEBI:58243"/>
        <dbReference type="ChEBI" id="CHEBI:58339"/>
        <dbReference type="ChEBI" id="CHEBI:456216"/>
        <dbReference type="EC" id="2.7.1.25"/>
    </reaction>
</comment>
<comment type="function">
    <text evidence="6">Catalyzes the synthesis of activated sulfate.</text>
</comment>
<dbReference type="Proteomes" id="UP001500979">
    <property type="component" value="Unassembled WGS sequence"/>
</dbReference>
<comment type="caution">
    <text evidence="9">The sequence shown here is derived from an EMBL/GenBank/DDBJ whole genome shotgun (WGS) entry which is preliminary data.</text>
</comment>
<dbReference type="NCBIfam" id="TIGR00455">
    <property type="entry name" value="apsK"/>
    <property type="match status" value="1"/>
</dbReference>
<dbReference type="HAMAP" id="MF_00065">
    <property type="entry name" value="Adenylyl_sulf_kinase"/>
    <property type="match status" value="1"/>
</dbReference>
<proteinExistence type="inferred from homology"/>
<feature type="binding site" evidence="6">
    <location>
        <begin position="327"/>
        <end position="334"/>
    </location>
    <ligand>
        <name>ATP</name>
        <dbReference type="ChEBI" id="CHEBI:30616"/>
    </ligand>
</feature>
<evidence type="ECO:0000259" key="8">
    <source>
        <dbReference type="Pfam" id="PF14306"/>
    </source>
</evidence>
<dbReference type="PANTHER" id="PTHR42700:SF1">
    <property type="entry name" value="SULFATE ADENYLYLTRANSFERASE"/>
    <property type="match status" value="1"/>
</dbReference>
<feature type="domain" description="ATP-sulfurylase PUA-like" evidence="8">
    <location>
        <begin position="19"/>
        <end position="108"/>
    </location>
</feature>
<dbReference type="CDD" id="cd02027">
    <property type="entry name" value="APSK"/>
    <property type="match status" value="1"/>
</dbReference>
<dbReference type="Gene3D" id="3.40.50.300">
    <property type="entry name" value="P-loop containing nucleotide triphosphate hydrolases"/>
    <property type="match status" value="1"/>
</dbReference>
<comment type="caution">
    <text evidence="6">Lacks conserved residue(s) required for the propagation of feature annotation.</text>
</comment>
<keyword evidence="3 6" id="KW-0808">Transferase</keyword>
<dbReference type="EC" id="2.7.1.25" evidence="2 6"/>
<dbReference type="PANTHER" id="PTHR42700">
    <property type="entry name" value="SULFATE ADENYLYLTRANSFERASE"/>
    <property type="match status" value="1"/>
</dbReference>
<evidence type="ECO:0000313" key="9">
    <source>
        <dbReference type="EMBL" id="GAA2794355.1"/>
    </source>
</evidence>
<dbReference type="InterPro" id="IPR027417">
    <property type="entry name" value="P-loop_NTPase"/>
</dbReference>
<evidence type="ECO:0000256" key="3">
    <source>
        <dbReference type="ARBA" id="ARBA00022679"/>
    </source>
</evidence>
<comment type="pathway">
    <text evidence="6">Sulfur metabolism; hydrogen sulfide biosynthesis; sulfite from sulfate: step 2/3.</text>
</comment>
<evidence type="ECO:0000256" key="6">
    <source>
        <dbReference type="HAMAP-Rule" id="MF_00065"/>
    </source>
</evidence>
<dbReference type="SUPFAM" id="SSF88697">
    <property type="entry name" value="PUA domain-like"/>
    <property type="match status" value="1"/>
</dbReference>
<protein>
    <recommendedName>
        <fullName evidence="2 6">Adenylyl-sulfate kinase</fullName>
        <ecNumber evidence="2 6">2.7.1.25</ecNumber>
    </recommendedName>
    <alternativeName>
        <fullName evidence="6">APS kinase</fullName>
    </alternativeName>
    <alternativeName>
        <fullName evidence="6">ATP adenosine-5'-phosphosulfate 3'-phosphotransferase</fullName>
    </alternativeName>
    <alternativeName>
        <fullName evidence="6">Adenosine-5'-phosphosulfate kinase</fullName>
    </alternativeName>
</protein>
<dbReference type="InterPro" id="IPR059117">
    <property type="entry name" value="APS_kinase_dom"/>
</dbReference>
<comment type="similarity">
    <text evidence="6">Belongs to the APS kinase family.</text>
</comment>
<keyword evidence="4 6" id="KW-0547">Nucleotide-binding</keyword>
<dbReference type="InterPro" id="IPR025980">
    <property type="entry name" value="ATP-Sase_PUA-like_dom"/>
</dbReference>
<evidence type="ECO:0000256" key="4">
    <source>
        <dbReference type="ARBA" id="ARBA00022741"/>
    </source>
</evidence>
<name>A0ABN3VDE9_9PSEU</name>
<dbReference type="Pfam" id="PF01583">
    <property type="entry name" value="APS_kinase"/>
    <property type="match status" value="1"/>
</dbReference>
<keyword evidence="5 6" id="KW-0067">ATP-binding</keyword>
<dbReference type="InterPro" id="IPR015947">
    <property type="entry name" value="PUA-like_sf"/>
</dbReference>
<accession>A0ABN3VDE9</accession>
<evidence type="ECO:0000256" key="5">
    <source>
        <dbReference type="ARBA" id="ARBA00022840"/>
    </source>
</evidence>
<keyword evidence="10" id="KW-1185">Reference proteome</keyword>
<evidence type="ECO:0000259" key="7">
    <source>
        <dbReference type="Pfam" id="PF01583"/>
    </source>
</evidence>
<dbReference type="GO" id="GO:0016301">
    <property type="term" value="F:kinase activity"/>
    <property type="evidence" value="ECO:0007669"/>
    <property type="project" value="UniProtKB-KW"/>
</dbReference>
<organism evidence="9 10">
    <name type="scientific">Saccharopolyspora taberi</name>
    <dbReference type="NCBI Taxonomy" id="60895"/>
    <lineage>
        <taxon>Bacteria</taxon>
        <taxon>Bacillati</taxon>
        <taxon>Actinomycetota</taxon>
        <taxon>Actinomycetes</taxon>
        <taxon>Pseudonocardiales</taxon>
        <taxon>Pseudonocardiaceae</taxon>
        <taxon>Saccharopolyspora</taxon>
    </lineage>
</organism>
<dbReference type="Pfam" id="PF14306">
    <property type="entry name" value="PUA_2"/>
    <property type="match status" value="1"/>
</dbReference>
<dbReference type="InterPro" id="IPR002891">
    <property type="entry name" value="APS"/>
</dbReference>
<keyword evidence="6" id="KW-0597">Phosphoprotein</keyword>
<evidence type="ECO:0000313" key="10">
    <source>
        <dbReference type="Proteomes" id="UP001500979"/>
    </source>
</evidence>
<keyword evidence="9" id="KW-0548">Nucleotidyltransferase</keyword>
<reference evidence="9 10" key="1">
    <citation type="journal article" date="2019" name="Int. J. Syst. Evol. Microbiol.">
        <title>The Global Catalogue of Microorganisms (GCM) 10K type strain sequencing project: providing services to taxonomists for standard genome sequencing and annotation.</title>
        <authorList>
            <consortium name="The Broad Institute Genomics Platform"/>
            <consortium name="The Broad Institute Genome Sequencing Center for Infectious Disease"/>
            <person name="Wu L."/>
            <person name="Ma J."/>
        </authorList>
    </citation>
    <scope>NUCLEOTIDE SEQUENCE [LARGE SCALE GENOMIC DNA]</scope>
    <source>
        <strain evidence="9 10">JCM 9383</strain>
    </source>
</reference>
<dbReference type="EMBL" id="BAAAUX010000014">
    <property type="protein sequence ID" value="GAA2794355.1"/>
    <property type="molecule type" value="Genomic_DNA"/>
</dbReference>
<sequence>MVVWSIVERREVCVRTNAAESDCPVWVPEPAELSDVELLLDGAFPALDGFLGAEDAESVRTAGRLADGSPWPVPITLRVPDEIAAHPRVELRDQEGAPLAVVENIAPWRDERYAHLAGPVRAVTAERSRLLRMLRPPADVVRAGLPPGPVLGVVPDEPLDRARLAQIRHAAGELGATVLLLPRLTGPRPETLVRATFAAQAELPEGTAVVPVPLTSHGDGKQDDLLAAHVAAAYGATHLLGDRSMEHVPVTVVEPPEVARGAGDRWLPAALVPAGERRPGLSDDELQQLLDSGTPLPEWFATAPIAEEWARLRPPLHERGFTVLFTGLSGAGKSTLASALRDELARLDRRQVTLLDGDVVRRSLCAGLGFSPEDRSRNVRRIGWVAAEITRHGGAAICAPIAPYAADRDDVRRRVREVGEFALVHVATPLDECERRDRKGLYARAREGSLPEFTGVSAPYEEPEDADLVLDTSRMSVSEAVAEVVALLGARGWVRSWTSG</sequence>
<dbReference type="SUPFAM" id="SSF52540">
    <property type="entry name" value="P-loop containing nucleoside triphosphate hydrolases"/>
    <property type="match status" value="1"/>
</dbReference>
<gene>
    <name evidence="6" type="primary">cysC</name>
    <name evidence="9" type="ORF">GCM10010470_31570</name>
</gene>
<dbReference type="NCBIfam" id="NF003013">
    <property type="entry name" value="PRK03846.1"/>
    <property type="match status" value="1"/>
</dbReference>
<evidence type="ECO:0000256" key="1">
    <source>
        <dbReference type="ARBA" id="ARBA00001823"/>
    </source>
</evidence>
<dbReference type="Gene3D" id="3.10.400.10">
    <property type="entry name" value="Sulfate adenylyltransferase"/>
    <property type="match status" value="1"/>
</dbReference>
<keyword evidence="6 9" id="KW-0418">Kinase</keyword>
<dbReference type="InterPro" id="IPR050512">
    <property type="entry name" value="Sulf_AdTrans/APS_kinase"/>
</dbReference>
<dbReference type="GO" id="GO:0016779">
    <property type="term" value="F:nucleotidyltransferase activity"/>
    <property type="evidence" value="ECO:0007669"/>
    <property type="project" value="UniProtKB-KW"/>
</dbReference>